<accession>A0A759RAK5</accession>
<evidence type="ECO:0000256" key="15">
    <source>
        <dbReference type="HAMAP-Rule" id="MF_01162"/>
    </source>
</evidence>
<dbReference type="EMBL" id="DAAXOU010000005">
    <property type="protein sequence ID" value="HAG1940894.1"/>
    <property type="molecule type" value="Genomic_DNA"/>
</dbReference>
<dbReference type="InterPro" id="IPR023727">
    <property type="entry name" value="LysoPLipid__transptr_LplT"/>
</dbReference>
<dbReference type="InterPro" id="IPR000873">
    <property type="entry name" value="AMP-dep_synth/lig_dom"/>
</dbReference>
<evidence type="ECO:0000256" key="9">
    <source>
        <dbReference type="ARBA" id="ARBA00022840"/>
    </source>
</evidence>
<feature type="transmembrane region" description="Helical" evidence="16">
    <location>
        <begin position="936"/>
        <end position="961"/>
    </location>
</feature>
<dbReference type="GO" id="GO:0008779">
    <property type="term" value="F:acyl-[acyl-carrier-protein]-phospholipid O-acyltransferase activity"/>
    <property type="evidence" value="ECO:0007669"/>
    <property type="project" value="UniProtKB-UniRule"/>
</dbReference>
<feature type="active site" evidence="15">
    <location>
        <position position="36"/>
    </location>
</feature>
<keyword evidence="9 15" id="KW-0067">ATP-binding</keyword>
<keyword evidence="8 15" id="KW-0547">Nucleotide-binding</keyword>
<reference evidence="18" key="2">
    <citation type="submission" date="2020-02" db="EMBL/GenBank/DDBJ databases">
        <authorList>
            <consortium name="NCBI Pathogen Detection Project"/>
        </authorList>
    </citation>
    <scope>NUCLEOTIDE SEQUENCE</scope>
    <source>
        <strain evidence="18">MA.CK_00/00009888</strain>
    </source>
</reference>
<dbReference type="SUPFAM" id="SSF103473">
    <property type="entry name" value="MFS general substrate transporter"/>
    <property type="match status" value="1"/>
</dbReference>
<keyword evidence="11 16" id="KW-0445">Lipid transport</keyword>
<feature type="transmembrane region" description="Helical" evidence="16">
    <location>
        <begin position="806"/>
        <end position="832"/>
    </location>
</feature>
<dbReference type="SMART" id="SM00563">
    <property type="entry name" value="PlsC"/>
    <property type="match status" value="1"/>
</dbReference>
<keyword evidence="3 16" id="KW-1003">Cell membrane</keyword>
<evidence type="ECO:0000256" key="13">
    <source>
        <dbReference type="ARBA" id="ARBA00023268"/>
    </source>
</evidence>
<evidence type="ECO:0000256" key="4">
    <source>
        <dbReference type="ARBA" id="ARBA00022519"/>
    </source>
</evidence>
<evidence type="ECO:0000256" key="14">
    <source>
        <dbReference type="ARBA" id="ARBA00023315"/>
    </source>
</evidence>
<dbReference type="AlphaFoldDB" id="A0A759RAK5"/>
<dbReference type="PROSITE" id="PS00455">
    <property type="entry name" value="AMP_BINDING"/>
    <property type="match status" value="1"/>
</dbReference>
<evidence type="ECO:0000256" key="8">
    <source>
        <dbReference type="ARBA" id="ARBA00022741"/>
    </source>
</evidence>
<dbReference type="NCBIfam" id="NF005959">
    <property type="entry name" value="PRK08043.1"/>
    <property type="match status" value="1"/>
</dbReference>
<evidence type="ECO:0000256" key="7">
    <source>
        <dbReference type="ARBA" id="ARBA00022692"/>
    </source>
</evidence>
<dbReference type="InterPro" id="IPR042099">
    <property type="entry name" value="ANL_N_sf"/>
</dbReference>
<comment type="similarity">
    <text evidence="15">In the N-terminal section; belongs to the 2-acyl-GPE acetyltransferase family.</text>
</comment>
<keyword evidence="7 16" id="KW-0812">Transmembrane</keyword>
<dbReference type="GO" id="GO:0005886">
    <property type="term" value="C:plasma membrane"/>
    <property type="evidence" value="ECO:0007669"/>
    <property type="project" value="UniProtKB-SubCell"/>
</dbReference>
<feature type="region of interest" description="Acyltransferase" evidence="15">
    <location>
        <begin position="15"/>
        <end position="138"/>
    </location>
</feature>
<feature type="domain" description="Phospholipid/glycerol acyltransferase" evidence="17">
    <location>
        <begin position="30"/>
        <end position="140"/>
    </location>
</feature>
<feature type="transmembrane region" description="Helical" evidence="16">
    <location>
        <begin position="880"/>
        <end position="900"/>
    </location>
</feature>
<evidence type="ECO:0000259" key="17">
    <source>
        <dbReference type="SMART" id="SM00563"/>
    </source>
</evidence>
<comment type="similarity">
    <text evidence="15">In the C-terminal section; belongs to the ATP-dependent AMP-binding enzyme family.</text>
</comment>
<dbReference type="CDD" id="cd07989">
    <property type="entry name" value="LPLAT_AGPAT-like"/>
    <property type="match status" value="1"/>
</dbReference>
<organism evidence="18">
    <name type="scientific">Salmonella enterica</name>
    <name type="common">Salmonella choleraesuis</name>
    <dbReference type="NCBI Taxonomy" id="28901"/>
    <lineage>
        <taxon>Bacteria</taxon>
        <taxon>Pseudomonadati</taxon>
        <taxon>Pseudomonadota</taxon>
        <taxon>Gammaproteobacteria</taxon>
        <taxon>Enterobacterales</taxon>
        <taxon>Enterobacteriaceae</taxon>
        <taxon>Salmonella</taxon>
    </lineage>
</organism>
<dbReference type="SUPFAM" id="SSF56801">
    <property type="entry name" value="Acetyl-CoA synthetase-like"/>
    <property type="match status" value="1"/>
</dbReference>
<dbReference type="CDD" id="cd05909">
    <property type="entry name" value="AAS_C"/>
    <property type="match status" value="1"/>
</dbReference>
<comment type="catalytic activity">
    <reaction evidence="15">
        <text>a long-chain fatty acid + holo-[ACP] + ATP = a long-chain fatty acyl-[ACP] + AMP + diphosphate</text>
        <dbReference type="Rhea" id="RHEA:45588"/>
        <dbReference type="Rhea" id="RHEA-COMP:9685"/>
        <dbReference type="Rhea" id="RHEA-COMP:12682"/>
        <dbReference type="ChEBI" id="CHEBI:30616"/>
        <dbReference type="ChEBI" id="CHEBI:33019"/>
        <dbReference type="ChEBI" id="CHEBI:57560"/>
        <dbReference type="ChEBI" id="CHEBI:64479"/>
        <dbReference type="ChEBI" id="CHEBI:133243"/>
        <dbReference type="ChEBI" id="CHEBI:456215"/>
        <dbReference type="EC" id="6.2.1.20"/>
    </reaction>
</comment>
<evidence type="ECO:0000256" key="3">
    <source>
        <dbReference type="ARBA" id="ARBA00022475"/>
    </source>
</evidence>
<dbReference type="SUPFAM" id="SSF69593">
    <property type="entry name" value="Glycerol-3-phosphate (1)-acyltransferase"/>
    <property type="match status" value="1"/>
</dbReference>
<protein>
    <recommendedName>
        <fullName evidence="15">Bifunctional protein Aas</fullName>
    </recommendedName>
    <domain>
        <recommendedName>
            <fullName evidence="15">2-acylglycerophosphoethanolamine acyltransferase</fullName>
            <ecNumber evidence="15">2.3.1.40</ecNumber>
        </recommendedName>
        <alternativeName>
            <fullName evidence="15">2-acyl-GPE acyltransferase</fullName>
        </alternativeName>
        <alternativeName>
            <fullName evidence="15">Acyl-[acyl-carrier-protein]--phospholipid O-acyltransferase</fullName>
        </alternativeName>
    </domain>
    <domain>
        <recommendedName>
            <fullName evidence="15">Acyl-[acyl-carrier-protein] synthetase</fullName>
            <ecNumber evidence="15">6.2.1.20</ecNumber>
        </recommendedName>
        <alternativeName>
            <fullName evidence="15">Acyl-ACP synthetase</fullName>
        </alternativeName>
        <alternativeName>
            <fullName evidence="15">Long-chain-fatty-acid--[acyl-carrier-protein] ligase</fullName>
        </alternativeName>
    </domain>
</protein>
<comment type="function">
    <text evidence="16">Catalyzes the facilitated diffusion of 2-acyl-glycero-3-phosphoethanolamine (2-acyl-GPE) into the cell.</text>
</comment>
<dbReference type="FunFam" id="3.30.300.30:FF:000009">
    <property type="entry name" value="Bifunctional protein Aas"/>
    <property type="match status" value="1"/>
</dbReference>
<dbReference type="InterPro" id="IPR011701">
    <property type="entry name" value="MFS"/>
</dbReference>
<dbReference type="PANTHER" id="PTHR43201:SF8">
    <property type="entry name" value="ACYL-COA SYNTHETASE FAMILY MEMBER 3"/>
    <property type="match status" value="1"/>
</dbReference>
<dbReference type="GO" id="GO:0008922">
    <property type="term" value="F:long-chain fatty acid [acyl-carrier-protein] ligase activity"/>
    <property type="evidence" value="ECO:0007669"/>
    <property type="project" value="UniProtKB-UniRule"/>
</dbReference>
<dbReference type="GO" id="GO:0031956">
    <property type="term" value="F:medium-chain fatty acid-CoA ligase activity"/>
    <property type="evidence" value="ECO:0007669"/>
    <property type="project" value="TreeGrafter"/>
</dbReference>
<evidence type="ECO:0000256" key="10">
    <source>
        <dbReference type="ARBA" id="ARBA00022989"/>
    </source>
</evidence>
<keyword evidence="16" id="KW-0813">Transport</keyword>
<evidence type="ECO:0000256" key="1">
    <source>
        <dbReference type="ARBA" id="ARBA00004429"/>
    </source>
</evidence>
<evidence type="ECO:0000256" key="12">
    <source>
        <dbReference type="ARBA" id="ARBA00023136"/>
    </source>
</evidence>
<feature type="transmembrane region" description="Helical" evidence="16">
    <location>
        <begin position="1001"/>
        <end position="1018"/>
    </location>
</feature>
<dbReference type="Gene3D" id="1.20.1250.20">
    <property type="entry name" value="MFS general substrate transporter like domains"/>
    <property type="match status" value="1"/>
</dbReference>
<dbReference type="GO" id="GO:0051978">
    <property type="term" value="F:lysophospholipid:sodium symporter activity"/>
    <property type="evidence" value="ECO:0007669"/>
    <property type="project" value="InterPro"/>
</dbReference>
<evidence type="ECO:0000256" key="11">
    <source>
        <dbReference type="ARBA" id="ARBA00023055"/>
    </source>
</evidence>
<dbReference type="Gene3D" id="3.30.300.30">
    <property type="match status" value="1"/>
</dbReference>
<comment type="catalytic activity">
    <reaction evidence="15">
        <text>a 2-acyl-sn-glycero-3-phosphoethanolamine + a fatty acyl-[ACP] = a 1,2-diacyl-sn-glycero-3-phosphoethanolamine + holo-[ACP]</text>
        <dbReference type="Rhea" id="RHEA:10304"/>
        <dbReference type="Rhea" id="RHEA-COMP:9685"/>
        <dbReference type="Rhea" id="RHEA-COMP:14125"/>
        <dbReference type="ChEBI" id="CHEBI:64479"/>
        <dbReference type="ChEBI" id="CHEBI:64612"/>
        <dbReference type="ChEBI" id="CHEBI:65213"/>
        <dbReference type="ChEBI" id="CHEBI:138651"/>
        <dbReference type="EC" id="2.3.1.40"/>
    </reaction>
</comment>
<dbReference type="InterPro" id="IPR036259">
    <property type="entry name" value="MFS_trans_sf"/>
</dbReference>
<feature type="transmembrane region" description="Helical" evidence="16">
    <location>
        <begin position="1089"/>
        <end position="1109"/>
    </location>
</feature>
<feature type="transmembrane region" description="Helical" evidence="16">
    <location>
        <begin position="973"/>
        <end position="994"/>
    </location>
</feature>
<comment type="caution">
    <text evidence="18">The sequence shown here is derived from an EMBL/GenBank/DDBJ whole genome shotgun (WGS) entry which is preliminary data.</text>
</comment>
<comment type="subcellular location">
    <subcellularLocation>
        <location evidence="1">Cell inner membrane</location>
        <topology evidence="1">Multi-pass membrane protein</topology>
    </subcellularLocation>
    <subcellularLocation>
        <location evidence="16">Cell membrane</location>
        <topology evidence="16">Multi-pass membrane protein</topology>
    </subcellularLocation>
</comment>
<dbReference type="HAMAP" id="MF_01585">
    <property type="entry name" value="MFS_LplT"/>
    <property type="match status" value="1"/>
</dbReference>
<feature type="transmembrane region" description="Helical" evidence="16">
    <location>
        <begin position="852"/>
        <end position="873"/>
    </location>
</feature>
<gene>
    <name evidence="15 18" type="primary">aas</name>
    <name evidence="16" type="synonym">lplT</name>
    <name evidence="18" type="ORF">G8V98_001746</name>
</gene>
<evidence type="ECO:0000256" key="2">
    <source>
        <dbReference type="ARBA" id="ARBA00006432"/>
    </source>
</evidence>
<comment type="function">
    <text evidence="15">Plays a role in lysophospholipid acylation. Transfers fatty acids to the 1-position via an enzyme-bound acyl-ACP intermediate in the presence of ATP and magnesium. Its physiological function is to regenerate phosphatidylethanolamine from 2-acyl-glycero-3-phosphoethanolamine (2-acyl-GPE) formed by transacylation reactions or degradation by phospholipase A1.</text>
</comment>
<feature type="transmembrane region" description="Helical" evidence="16">
    <location>
        <begin position="1024"/>
        <end position="1045"/>
    </location>
</feature>
<dbReference type="CDD" id="cd06173">
    <property type="entry name" value="MFS_MefA_like"/>
    <property type="match status" value="1"/>
</dbReference>
<keyword evidence="5 15" id="KW-0436">Ligase</keyword>
<keyword evidence="12 16" id="KW-0472">Membrane</keyword>
<comment type="similarity">
    <text evidence="2">Belongs to the ATP-dependent AMP-binding enzyme family.</text>
</comment>
<dbReference type="GO" id="GO:0008654">
    <property type="term" value="P:phospholipid biosynthetic process"/>
    <property type="evidence" value="ECO:0007669"/>
    <property type="project" value="InterPro"/>
</dbReference>
<reference evidence="18" key="1">
    <citation type="journal article" date="2018" name="Genome Biol.">
        <title>SKESA: strategic k-mer extension for scrupulous assemblies.</title>
        <authorList>
            <person name="Souvorov A."/>
            <person name="Agarwala R."/>
            <person name="Lipman D.J."/>
        </authorList>
    </citation>
    <scope>NUCLEOTIDE SEQUENCE</scope>
    <source>
        <strain evidence="18">MA.CK_00/00009888</strain>
    </source>
</reference>
<dbReference type="Pfam" id="PF00501">
    <property type="entry name" value="AMP-binding"/>
    <property type="match status" value="1"/>
</dbReference>
<dbReference type="EC" id="2.3.1.40" evidence="15"/>
<dbReference type="Gene3D" id="3.40.50.12780">
    <property type="entry name" value="N-terminal domain of ligase-like"/>
    <property type="match status" value="1"/>
</dbReference>
<dbReference type="GO" id="GO:0006631">
    <property type="term" value="P:fatty acid metabolic process"/>
    <property type="evidence" value="ECO:0007669"/>
    <property type="project" value="InterPro"/>
</dbReference>
<keyword evidence="14 15" id="KW-0012">Acyltransferase</keyword>
<feature type="transmembrane region" description="Helical" evidence="16">
    <location>
        <begin position="769"/>
        <end position="786"/>
    </location>
</feature>
<feature type="transmembrane region" description="Helical" evidence="16">
    <location>
        <begin position="1065"/>
        <end position="1083"/>
    </location>
</feature>
<dbReference type="InterPro" id="IPR023775">
    <property type="entry name" value="Aas"/>
</dbReference>
<name>A0A759RAK5_SALER</name>
<dbReference type="GO" id="GO:0005524">
    <property type="term" value="F:ATP binding"/>
    <property type="evidence" value="ECO:0007669"/>
    <property type="project" value="UniProtKB-KW"/>
</dbReference>
<keyword evidence="10 16" id="KW-1133">Transmembrane helix</keyword>
<dbReference type="InterPro" id="IPR020845">
    <property type="entry name" value="AMP-binding_CS"/>
</dbReference>
<dbReference type="Pfam" id="PF07690">
    <property type="entry name" value="MFS_1"/>
    <property type="match status" value="1"/>
</dbReference>
<keyword evidence="4" id="KW-0997">Cell inner membrane</keyword>
<dbReference type="HAMAP" id="MF_01162">
    <property type="entry name" value="Aas"/>
    <property type="match status" value="1"/>
</dbReference>
<evidence type="ECO:0000256" key="16">
    <source>
        <dbReference type="HAMAP-Rule" id="MF_01585"/>
    </source>
</evidence>
<evidence type="ECO:0000313" key="18">
    <source>
        <dbReference type="EMBL" id="HAG1940894.1"/>
    </source>
</evidence>
<evidence type="ECO:0000256" key="5">
    <source>
        <dbReference type="ARBA" id="ARBA00022598"/>
    </source>
</evidence>
<feature type="region of interest" description="AMP-binding" evidence="15">
    <location>
        <begin position="233"/>
        <end position="646"/>
    </location>
</feature>
<dbReference type="InterPro" id="IPR045851">
    <property type="entry name" value="AMP-bd_C_sf"/>
</dbReference>
<keyword evidence="13 15" id="KW-0511">Multifunctional enzyme</keyword>
<dbReference type="PANTHER" id="PTHR43201">
    <property type="entry name" value="ACYL-COA SYNTHETASE"/>
    <property type="match status" value="1"/>
</dbReference>
<dbReference type="FunFam" id="3.40.50.12780:FF:000009">
    <property type="entry name" value="Bifunctional protein Aas"/>
    <property type="match status" value="1"/>
</dbReference>
<dbReference type="NCBIfam" id="NF008397">
    <property type="entry name" value="PRK11195.1"/>
    <property type="match status" value="1"/>
</dbReference>
<sequence length="1116" mass="121801">MLFGFFRNLFRVLYRVRVTGDVRALQGNRVLITPNHVSFIDGMLLALFLPVRPVFAVYTSISQQWYMRWLTPLIDFVPLDPTKPMSIKHLVRLVEQGRPVVIFPEGRISVTGSLMKIYDGAGFVAAKSGATVIPLRIDGAELTPFSRLKGLVKRRLFPRIQLHILPPTQIPMPEAPRARDRRKIAGEMLHQIMMEARMAVRPRETLYESLLAAQYRYGAGKNCIEDINFTPDTYRKLLTKTLFVGRILEKYSVEGEKIGLMLPNAAISAAVIFGAVSRRRIPAMMNYTAGVKGLTSAITAAEIKTIFTSRQFLDKGKLWHLPEQLTQVRWVYLEDLKADVTLADKLWIFAHLLAPRLAQVKQQPEDEAIILFTSGSEGHPKGVVHSHKSILANVEQIKTIADFTANDRFMSALPLFHSFGLTVGLFTPLLTGAEVFLYPSPLHYRIVPELVYDRNCTVLFGTSTFLGNYARFANPYDFYRLRYVVVGAEKLQESTKQLWQDKFGLRILEGYGVTECAPVVSINVPMAAKPGTVGRILPGMDARLLAVPGIENGGRLQLKGPNIMNGYLRVEKPGVLEVPSAENARGETERGWYDTGDIVRFDENGFVQIQGRAKRFAKIAGEMVSLEMVEQLALGVSADKMHATAIKSDASKGEALVLFTTDSELTREKLQHYAREHGIPELAVPRDIRYLKQLPLLGSGKPDFVTLKSWVDAPEQHHESVRTNTSIWSKGMLSVIVAQFLSAFGDNALLFATLALLKAQFYPDWSQPVLQMVFVGAYILFAPFVGQIADSFAKGRVMMVANGLKLAGAAGICLGVNPFVGYTLVGIGAAAYSPAKYGILGELTTGDKLVKANGLMEASTIAAILLGSVAGGVLADWHVIAALVACALAYAGAVAANLFIPKLVAARPGQSWRLSAMTRSFFSACVVLWRNGETRFSLVGTGLFWGAGVTLRFLLVLWVPVALGITDNATPTYLNAMVAVGIVVGAGAAAKLVTLETVSRCMPAGILIGVVVAIFSLQHALLPAYALLLLIGMLGGFFVVPLNALLQERGKKSVGAGNAIAVQNLGENSAMLLMLGLYSLAVLVGVPAVAIGIGFGVLFALAIAALWIWQRRQASY</sequence>
<comment type="similarity">
    <text evidence="16">Belongs to the major facilitator superfamily. LplT (TC 2.A.1.42) family.</text>
</comment>
<feature type="transmembrane region" description="Helical" evidence="16">
    <location>
        <begin position="732"/>
        <end position="757"/>
    </location>
</feature>
<evidence type="ECO:0000256" key="6">
    <source>
        <dbReference type="ARBA" id="ARBA00022679"/>
    </source>
</evidence>
<proteinExistence type="inferred from homology"/>
<dbReference type="Pfam" id="PF01553">
    <property type="entry name" value="Acyltransferase"/>
    <property type="match status" value="1"/>
</dbReference>
<dbReference type="EC" id="6.2.1.20" evidence="15"/>
<keyword evidence="6 15" id="KW-0808">Transferase</keyword>
<dbReference type="InterPro" id="IPR002123">
    <property type="entry name" value="Plipid/glycerol_acylTrfase"/>
</dbReference>